<evidence type="ECO:0000313" key="2">
    <source>
        <dbReference type="EMBL" id="KAL0253865.1"/>
    </source>
</evidence>
<evidence type="ECO:0008006" key="4">
    <source>
        <dbReference type="Google" id="ProtNLM"/>
    </source>
</evidence>
<feature type="region of interest" description="Disordered" evidence="1">
    <location>
        <begin position="608"/>
        <end position="665"/>
    </location>
</feature>
<dbReference type="RefSeq" id="XP_066616086.1">
    <property type="nucleotide sequence ID" value="XM_066755800.1"/>
</dbReference>
<dbReference type="GeneID" id="91988101"/>
<protein>
    <recommendedName>
        <fullName evidence="4">HAUS augmin-like complex subunit 6 N-terminal domain-containing protein</fullName>
    </recommendedName>
</protein>
<accession>A0ABR3BZQ8</accession>
<evidence type="ECO:0000313" key="3">
    <source>
        <dbReference type="Proteomes" id="UP000054399"/>
    </source>
</evidence>
<feature type="compositionally biased region" description="Basic and acidic residues" evidence="1">
    <location>
        <begin position="533"/>
        <end position="553"/>
    </location>
</feature>
<reference evidence="2 3" key="2">
    <citation type="submission" date="2024-01" db="EMBL/GenBank/DDBJ databases">
        <title>Comparative genomics of Cryptococcus and Kwoniella reveals pathogenesis evolution and contrasting modes of karyotype evolution via chromosome fusion or intercentromeric recombination.</title>
        <authorList>
            <person name="Coelho M.A."/>
            <person name="David-Palma M."/>
            <person name="Shea T."/>
            <person name="Bowers K."/>
            <person name="Mcginley-Smith S."/>
            <person name="Mohammad A.W."/>
            <person name="Gnirke A."/>
            <person name="Yurkov A.M."/>
            <person name="Nowrousian M."/>
            <person name="Sun S."/>
            <person name="Cuomo C.A."/>
            <person name="Heitman J."/>
        </authorList>
    </citation>
    <scope>NUCLEOTIDE SEQUENCE [LARGE SCALE GENOMIC DNA]</scope>
    <source>
        <strain evidence="2 3">IND107</strain>
    </source>
</reference>
<comment type="caution">
    <text evidence="2">The sequence shown here is derived from an EMBL/GenBank/DDBJ whole genome shotgun (WGS) entry which is preliminary data.</text>
</comment>
<proteinExistence type="predicted"/>
<reference evidence="3" key="1">
    <citation type="submission" date="2015-01" db="EMBL/GenBank/DDBJ databases">
        <title>The Genome Sequence of Cryptococcus gattii MMRL2647.</title>
        <authorList>
            <consortium name="The Broad Institute Genomics Platform"/>
            <person name="Cuomo C."/>
            <person name="Litvintseva A."/>
            <person name="Chen Y."/>
            <person name="Heitman J."/>
            <person name="Sun S."/>
            <person name="Springer D."/>
            <person name="Dromer F."/>
            <person name="Young S."/>
            <person name="Zeng Q."/>
            <person name="Gargeya S."/>
            <person name="Abouelleil A."/>
            <person name="Alvarado L."/>
            <person name="Chapman S.B."/>
            <person name="Gainer-Dewar J."/>
            <person name="Goldberg J."/>
            <person name="Griggs A."/>
            <person name="Gujja S."/>
            <person name="Hansen M."/>
            <person name="Howarth C."/>
            <person name="Imamovic A."/>
            <person name="Larimer J."/>
            <person name="Murphy C."/>
            <person name="Naylor J."/>
            <person name="Pearson M."/>
            <person name="Priest M."/>
            <person name="Roberts A."/>
            <person name="Saif S."/>
            <person name="Shea T."/>
            <person name="Sykes S."/>
            <person name="Wortman J."/>
            <person name="Nusbaum C."/>
            <person name="Birren B."/>
        </authorList>
    </citation>
    <scope>NUCLEOTIDE SEQUENCE [LARGE SCALE GENOMIC DNA]</scope>
    <source>
        <strain evidence="3">IND107</strain>
    </source>
</reference>
<evidence type="ECO:0000256" key="1">
    <source>
        <dbReference type="SAM" id="MobiDB-lite"/>
    </source>
</evidence>
<dbReference type="EMBL" id="ATAM02000002">
    <property type="protein sequence ID" value="KAL0253865.1"/>
    <property type="molecule type" value="Genomic_DNA"/>
</dbReference>
<name>A0ABR3BZQ8_9TREE</name>
<feature type="region of interest" description="Disordered" evidence="1">
    <location>
        <begin position="533"/>
        <end position="556"/>
    </location>
</feature>
<feature type="compositionally biased region" description="Polar residues" evidence="1">
    <location>
        <begin position="612"/>
        <end position="638"/>
    </location>
</feature>
<organism evidence="2 3">
    <name type="scientific">Cryptococcus tetragattii IND107</name>
    <dbReference type="NCBI Taxonomy" id="1296105"/>
    <lineage>
        <taxon>Eukaryota</taxon>
        <taxon>Fungi</taxon>
        <taxon>Dikarya</taxon>
        <taxon>Basidiomycota</taxon>
        <taxon>Agaricomycotina</taxon>
        <taxon>Tremellomycetes</taxon>
        <taxon>Tremellales</taxon>
        <taxon>Cryptococcaceae</taxon>
        <taxon>Cryptococcus</taxon>
        <taxon>Cryptococcus gattii species complex</taxon>
    </lineage>
</organism>
<dbReference type="Proteomes" id="UP000054399">
    <property type="component" value="Unassembled WGS sequence"/>
</dbReference>
<gene>
    <name evidence="2" type="ORF">I308_101243</name>
</gene>
<sequence length="665" mass="75460">MSNSSDSVCRRINGPPSNGTEAQQRALRLAAFKYIQDDIPEQVAAYYLRDHHLQKTLSVISQAPVSIPSFSERVRRLNFMDSESVIQTLGYKRGEPKLTNYRNWDTSRVSQYSKTLQEEAELLCRGREYVQHILEGSGTDRLQVLLQDMNTHLEETKKHKNRTWSDATCTHLDLIRRSYNLAQSHLTVNQMLPDLATKMYNDLCSLHSGASKPLTGKNKTRSRPWTDALSELRFAVSNLQSSAWDIDPDLLNEIEQKTDGFFRETTERQEEPIRQGHMDALTKRDLDDPTYGPPPQRFRLTRLNELESYMEAKHAEVTQMMANVDRDWKDVSDGANFKWSEVTTPAISRQTADSWFGMSSDAPFTQSHVTDGCSHQDHLLECTIPSIPSKVDYAPDLSALKPIPQVAFNCLSALQQDIDSYAETLLSKQPRSKMVPSQKAKFHTAISSAMEEIVERSRTKWEEMTAQLNDSTVAPDGLDDVLMSRAASNYFTLRALLTRHNEQPTTNKKESRAWATSVQKDREEAKKWEKNVEEWHASRRTSESIDVSNDDKTSQQLDKVATQIEAATVSDTPTIAPQLTELEKLFIANGLEPREHFDWFEEVQEHLPLPNPTATTSKTSSRTEGTSASAISKPSRGNSLPKPNEGMKCTDTWLMKTGRKTESKR</sequence>
<feature type="region of interest" description="Disordered" evidence="1">
    <location>
        <begin position="1"/>
        <end position="22"/>
    </location>
</feature>
<keyword evidence="3" id="KW-1185">Reference proteome</keyword>